<dbReference type="InterPro" id="IPR012910">
    <property type="entry name" value="Plug_dom"/>
</dbReference>
<keyword evidence="6 7" id="KW-0998">Cell outer membrane</keyword>
<comment type="subcellular location">
    <subcellularLocation>
        <location evidence="1 7">Cell outer membrane</location>
        <topology evidence="1 7">Multi-pass membrane protein</topology>
    </subcellularLocation>
</comment>
<accession>A0ABV1FND1</accession>
<dbReference type="Gene3D" id="2.40.170.20">
    <property type="entry name" value="TonB-dependent receptor, beta-barrel domain"/>
    <property type="match status" value="1"/>
</dbReference>
<feature type="signal peptide" evidence="8">
    <location>
        <begin position="1"/>
        <end position="21"/>
    </location>
</feature>
<evidence type="ECO:0000259" key="9">
    <source>
        <dbReference type="Pfam" id="PF07715"/>
    </source>
</evidence>
<name>A0ABV1FND1_9BACT</name>
<dbReference type="Proteomes" id="UP001487296">
    <property type="component" value="Unassembled WGS sequence"/>
</dbReference>
<dbReference type="Pfam" id="PF07715">
    <property type="entry name" value="Plug"/>
    <property type="match status" value="1"/>
</dbReference>
<keyword evidence="8" id="KW-0732">Signal</keyword>
<evidence type="ECO:0000256" key="4">
    <source>
        <dbReference type="ARBA" id="ARBA00022692"/>
    </source>
</evidence>
<evidence type="ECO:0000256" key="2">
    <source>
        <dbReference type="ARBA" id="ARBA00022448"/>
    </source>
</evidence>
<dbReference type="InterPro" id="IPR037066">
    <property type="entry name" value="Plug_dom_sf"/>
</dbReference>
<sequence length="1080" mass="120125">MKKYMIYGLALMMAGALPAVAQDDVESGNAVKSERTAKPVKKYATRKVSGKVLNGASGKPMSGAIVSVAEVDGYSALTHSDGTYEIEVPLFATALKVTAPDMNPARLGLTKAADQRTVNIYPNTFHSEYASGSNLLGTKSTEDFSYANGVTIEDEIQKRLGADVHSVQRNGTAGVGNVMFLSGLNSLNINAQPLIVVDGVIFDQQYNRTLLHDGFHNDILANISPADIEKVTVLKNGTALYGAKGANGVILIQTRRNKSMATRITASLSTGVTLEPKFIDMMNAGQYKSYAADLLGTSGTTITDFKFLNEDPSYYYYPKYHNNTDWKDHVYRTALTQNYNINVEGGDDVANYNLSLGYVNNQSPLKDNGSSRLNIRFNTDIQLTKAFGVRFDASFANQTRDLRNDGAPANYTDGTPTSPAFLAYVKSPMLSPYAYAGGKMSNSFLDITDEDYLQEALAHVDNYNWKLANPIAILEYGEAENKNRFENSMVNLSVTPKYQFNKHLFVSEHFSYNLVNTNEMYYIPLNGVPSYYVAAVGGVRENEVRSLVSKQNSVFSDTRVDWSNRYAGHDLHVFGGARINWENYTLNQQLGYNTGNDKTPQMRADLMNASTSGTNDNWNSWAWYAQAEYNYLQRYYLQANLTAEASSRFGVDADNSLKICGAPWGFFWGVQGGWVVSNEPWFAKVPGVNYLKLSAGYDVSGNDDIDYYAARSYFRARKFMQSVSSLSFDNIGNTHLQWETTKRFNVGLEANFLGDRLNMRFNYFLANTDHLLTYQNLNYISGLGENWSNGGSLRNQGFDLTLIGKVLATKDFQWELGASVGHYKNKITSLAGGRTSFDTNLYGATIHSEVGQAANLFYGYKTAGVFTTSEEAAEAGLYILGENGVDRNYFGAGDMHFVDRDGDHQITEADRMVIGDPNPDLYGNIFTSLNYKRFRLDVNFNYSLGNDVYNYMRSQLEGGNRFLNQTTAMTTRWQTEGQVTTMPKATFQDPMGNSRFSDRWIEDGSYLRLKTVTLSYTLPLHSTFLQGLQFWIQANNLFTVTKYLGSDPEFTMTGNVLGQGIDLGQLPQCRSFVAGVKVNL</sequence>
<comment type="caution">
    <text evidence="10">The sequence shown here is derived from an EMBL/GenBank/DDBJ whole genome shotgun (WGS) entry which is preliminary data.</text>
</comment>
<feature type="domain" description="TonB-dependent receptor plug" evidence="9">
    <location>
        <begin position="164"/>
        <end position="249"/>
    </location>
</feature>
<dbReference type="InterPro" id="IPR008969">
    <property type="entry name" value="CarboxyPept-like_regulatory"/>
</dbReference>
<dbReference type="SUPFAM" id="SSF56935">
    <property type="entry name" value="Porins"/>
    <property type="match status" value="1"/>
</dbReference>
<keyword evidence="5 7" id="KW-0472">Membrane</keyword>
<evidence type="ECO:0000313" key="11">
    <source>
        <dbReference type="Proteomes" id="UP001487296"/>
    </source>
</evidence>
<dbReference type="InterPro" id="IPR036942">
    <property type="entry name" value="Beta-barrel_TonB_sf"/>
</dbReference>
<evidence type="ECO:0000256" key="5">
    <source>
        <dbReference type="ARBA" id="ARBA00023136"/>
    </source>
</evidence>
<keyword evidence="2 7" id="KW-0813">Transport</keyword>
<dbReference type="Gene3D" id="2.170.130.10">
    <property type="entry name" value="TonB-dependent receptor, plug domain"/>
    <property type="match status" value="1"/>
</dbReference>
<dbReference type="NCBIfam" id="TIGR04056">
    <property type="entry name" value="OMP_RagA_SusC"/>
    <property type="match status" value="1"/>
</dbReference>
<keyword evidence="4 7" id="KW-0812">Transmembrane</keyword>
<dbReference type="InterPro" id="IPR039426">
    <property type="entry name" value="TonB-dep_rcpt-like"/>
</dbReference>
<comment type="similarity">
    <text evidence="7">Belongs to the TonB-dependent receptor family.</text>
</comment>
<gene>
    <name evidence="10" type="ORF">AAAT34_02250</name>
</gene>
<dbReference type="EMBL" id="JBBNFP010000004">
    <property type="protein sequence ID" value="MEQ2485875.1"/>
    <property type="molecule type" value="Genomic_DNA"/>
</dbReference>
<evidence type="ECO:0000256" key="7">
    <source>
        <dbReference type="PROSITE-ProRule" id="PRU01360"/>
    </source>
</evidence>
<organism evidence="10 11">
    <name type="scientific">Hallella faecis</name>
    <dbReference type="NCBI Taxonomy" id="2841596"/>
    <lineage>
        <taxon>Bacteria</taxon>
        <taxon>Pseudomonadati</taxon>
        <taxon>Bacteroidota</taxon>
        <taxon>Bacteroidia</taxon>
        <taxon>Bacteroidales</taxon>
        <taxon>Prevotellaceae</taxon>
        <taxon>Hallella</taxon>
    </lineage>
</organism>
<evidence type="ECO:0000313" key="10">
    <source>
        <dbReference type="EMBL" id="MEQ2485875.1"/>
    </source>
</evidence>
<evidence type="ECO:0000256" key="1">
    <source>
        <dbReference type="ARBA" id="ARBA00004571"/>
    </source>
</evidence>
<keyword evidence="3 7" id="KW-1134">Transmembrane beta strand</keyword>
<dbReference type="RefSeq" id="WP_215758870.1">
    <property type="nucleotide sequence ID" value="NZ_JAHKBE010000003.1"/>
</dbReference>
<feature type="chain" id="PRO_5045767430" evidence="8">
    <location>
        <begin position="22"/>
        <end position="1080"/>
    </location>
</feature>
<dbReference type="PROSITE" id="PS52016">
    <property type="entry name" value="TONB_DEPENDENT_REC_3"/>
    <property type="match status" value="1"/>
</dbReference>
<protein>
    <submittedName>
        <fullName evidence="10">SusC/RagA family TonB-linked outer membrane protein</fullName>
    </submittedName>
</protein>
<proteinExistence type="inferred from homology"/>
<evidence type="ECO:0000256" key="6">
    <source>
        <dbReference type="ARBA" id="ARBA00023237"/>
    </source>
</evidence>
<dbReference type="InterPro" id="IPR023996">
    <property type="entry name" value="TonB-dep_OMP_SusC/RagA"/>
</dbReference>
<evidence type="ECO:0000256" key="3">
    <source>
        <dbReference type="ARBA" id="ARBA00022452"/>
    </source>
</evidence>
<keyword evidence="11" id="KW-1185">Reference proteome</keyword>
<evidence type="ECO:0000256" key="8">
    <source>
        <dbReference type="SAM" id="SignalP"/>
    </source>
</evidence>
<reference evidence="10 11" key="1">
    <citation type="submission" date="2024-04" db="EMBL/GenBank/DDBJ databases">
        <title>Human intestinal bacterial collection.</title>
        <authorList>
            <person name="Pauvert C."/>
            <person name="Hitch T.C.A."/>
            <person name="Clavel T."/>
        </authorList>
    </citation>
    <scope>NUCLEOTIDE SEQUENCE [LARGE SCALE GENOMIC DNA]</scope>
    <source>
        <strain evidence="10 11">CLA-AA-H145</strain>
    </source>
</reference>
<dbReference type="SUPFAM" id="SSF49464">
    <property type="entry name" value="Carboxypeptidase regulatory domain-like"/>
    <property type="match status" value="1"/>
</dbReference>
<dbReference type="Gene3D" id="2.60.40.1120">
    <property type="entry name" value="Carboxypeptidase-like, regulatory domain"/>
    <property type="match status" value="1"/>
</dbReference>